<protein>
    <submittedName>
        <fullName evidence="1">60s ribosomal protein</fullName>
    </submittedName>
</protein>
<keyword evidence="1" id="KW-0689">Ribosomal protein</keyword>
<dbReference type="Proteomes" id="UP001165186">
    <property type="component" value="Unassembled WGS sequence"/>
</dbReference>
<reference evidence="1" key="1">
    <citation type="submission" date="2024-09" db="EMBL/GenBank/DDBJ databases">
        <title>Draft Genome Sequences of Neofusicoccum parvum.</title>
        <authorList>
            <person name="Ashida A."/>
            <person name="Camagna M."/>
            <person name="Tanaka A."/>
            <person name="Takemoto D."/>
        </authorList>
    </citation>
    <scope>NUCLEOTIDE SEQUENCE</scope>
    <source>
        <strain evidence="1">PPO83</strain>
    </source>
</reference>
<organism evidence="1 2">
    <name type="scientific">Neofusicoccum parvum</name>
    <dbReference type="NCBI Taxonomy" id="310453"/>
    <lineage>
        <taxon>Eukaryota</taxon>
        <taxon>Fungi</taxon>
        <taxon>Dikarya</taxon>
        <taxon>Ascomycota</taxon>
        <taxon>Pezizomycotina</taxon>
        <taxon>Dothideomycetes</taxon>
        <taxon>Dothideomycetes incertae sedis</taxon>
        <taxon>Botryosphaeriales</taxon>
        <taxon>Botryosphaeriaceae</taxon>
        <taxon>Neofusicoccum</taxon>
    </lineage>
</organism>
<keyword evidence="1" id="KW-0687">Ribonucleoprotein</keyword>
<accession>A0ACB5SK00</accession>
<keyword evidence="2" id="KW-1185">Reference proteome</keyword>
<proteinExistence type="predicted"/>
<evidence type="ECO:0000313" key="2">
    <source>
        <dbReference type="Proteomes" id="UP001165186"/>
    </source>
</evidence>
<dbReference type="EMBL" id="BSXG01000114">
    <property type="protein sequence ID" value="GME44472.1"/>
    <property type="molecule type" value="Genomic_DNA"/>
</dbReference>
<comment type="caution">
    <text evidence="1">The sequence shown here is derived from an EMBL/GenBank/DDBJ whole genome shotgun (WGS) entry which is preliminary data.</text>
</comment>
<name>A0ACB5SK00_9PEZI</name>
<gene>
    <name evidence="1" type="primary">g1079</name>
    <name evidence="1" type="ORF">NpPPO83_00001079</name>
</gene>
<evidence type="ECO:0000313" key="1">
    <source>
        <dbReference type="EMBL" id="GME44472.1"/>
    </source>
</evidence>
<sequence>MSNALLTRPIRPLSASIATTLRCSATGTLHSTPSASAKPSTTTTTSPSTPAHTQRRHESTARRQINRLRSVPTAPSFAPPASTTPATTHIVFNPPSSAPSVYHTPLKFLPASDRRRELYALTAKLSSGPTSPIAATGTALAAGSHHTRSILPPHLSSSATNDTSTSARLPPPVRAPYAKKYHLTQSDIDEIRRLRAEDPAQWTRERLAARFECSQFFVGLVAPAPERARAKAAELEEVQRGWGRRKREAREDRRRRRETWGRDA</sequence>